<dbReference type="Proteomes" id="UP000027586">
    <property type="component" value="Unassembled WGS sequence"/>
</dbReference>
<organism evidence="1 2">
    <name type="scientific">Lichtheimia corymbifera JMRC:FSU:9682</name>
    <dbReference type="NCBI Taxonomy" id="1263082"/>
    <lineage>
        <taxon>Eukaryota</taxon>
        <taxon>Fungi</taxon>
        <taxon>Fungi incertae sedis</taxon>
        <taxon>Mucoromycota</taxon>
        <taxon>Mucoromycotina</taxon>
        <taxon>Mucoromycetes</taxon>
        <taxon>Mucorales</taxon>
        <taxon>Lichtheimiaceae</taxon>
        <taxon>Lichtheimia</taxon>
    </lineage>
</organism>
<name>A0A068RYF9_9FUNG</name>
<dbReference type="EMBL" id="CBTN010000024">
    <property type="protein sequence ID" value="CDH54642.1"/>
    <property type="molecule type" value="Genomic_DNA"/>
</dbReference>
<keyword evidence="2" id="KW-1185">Reference proteome</keyword>
<gene>
    <name evidence="1" type="ORF">LCOR_05868.1</name>
</gene>
<reference evidence="1" key="1">
    <citation type="submission" date="2013-08" db="EMBL/GenBank/DDBJ databases">
        <title>Gene expansion shapes genome architecture in the human pathogen Lichtheimia corymbifera: an evolutionary genomics analysis in the ancient terrestrial Mucorales (Mucoromycotina).</title>
        <authorList>
            <person name="Schwartze V.U."/>
            <person name="Winter S."/>
            <person name="Shelest E."/>
            <person name="Marcet-Houben M."/>
            <person name="Horn F."/>
            <person name="Wehner S."/>
            <person name="Hoffmann K."/>
            <person name="Riege K."/>
            <person name="Sammeth M."/>
            <person name="Nowrousian M."/>
            <person name="Valiante V."/>
            <person name="Linde J."/>
            <person name="Jacobsen I.D."/>
            <person name="Marz M."/>
            <person name="Brakhage A.A."/>
            <person name="Gabaldon T."/>
            <person name="Bocker S."/>
            <person name="Voigt K."/>
        </authorList>
    </citation>
    <scope>NUCLEOTIDE SEQUENCE [LARGE SCALE GENOMIC DNA]</scope>
    <source>
        <strain evidence="1">FSU 9682</strain>
    </source>
</reference>
<evidence type="ECO:0000313" key="1">
    <source>
        <dbReference type="EMBL" id="CDH54642.1"/>
    </source>
</evidence>
<sequence>MLGELVVKAMVVVGSSLSCIVKLRNERGCHGDIVATPALRLVSTEGKFGFKTLLVRLAFCFSSTTLRHGFRFAVTNNKGSLCIWKGSFWSGGATGASSPLWVRLPACIKWSTRMYCGRSMATACSFFPFEDFFHEAEGLGIIL</sequence>
<comment type="caution">
    <text evidence="1">The sequence shown here is derived from an EMBL/GenBank/DDBJ whole genome shotgun (WGS) entry which is preliminary data.</text>
</comment>
<dbReference type="AlphaFoldDB" id="A0A068RYF9"/>
<dbReference type="VEuPathDB" id="FungiDB:LCOR_05868.1"/>
<evidence type="ECO:0000313" key="2">
    <source>
        <dbReference type="Proteomes" id="UP000027586"/>
    </source>
</evidence>
<proteinExistence type="predicted"/>
<protein>
    <submittedName>
        <fullName evidence="1">Uncharacterized protein</fullName>
    </submittedName>
</protein>
<accession>A0A068RYF9</accession>